<dbReference type="EMBL" id="JAPWTJ010003184">
    <property type="protein sequence ID" value="KAJ8961020.1"/>
    <property type="molecule type" value="Genomic_DNA"/>
</dbReference>
<accession>A0ABQ9IRM9</accession>
<proteinExistence type="predicted"/>
<feature type="region of interest" description="Disordered" evidence="6">
    <location>
        <begin position="70"/>
        <end position="112"/>
    </location>
</feature>
<sequence length="183" mass="21691">MNCSQGLYWNQALKTCDFSSDVACKDTPNIPRYEGSTPNPLCPYPSGLYWNEDILACDYPPRMCRAKHLQLHQHRPIQRQKHRPHQQRRLQRQKQRRLQQQKQRRLQPQTQLPHQLQQLLRHQHQMQHAQLQKSETYLPNPDDCSSYYECKNGKALPQQCPGGTLWNEDIKNCDFAENVDCNM</sequence>
<dbReference type="SMART" id="SM00494">
    <property type="entry name" value="ChtBD2"/>
    <property type="match status" value="1"/>
</dbReference>
<dbReference type="PROSITE" id="PS50940">
    <property type="entry name" value="CHIT_BIND_II"/>
    <property type="match status" value="2"/>
</dbReference>
<evidence type="ECO:0000259" key="7">
    <source>
        <dbReference type="PROSITE" id="PS50940"/>
    </source>
</evidence>
<evidence type="ECO:0000313" key="9">
    <source>
        <dbReference type="Proteomes" id="UP001162164"/>
    </source>
</evidence>
<keyword evidence="9" id="KW-1185">Reference proteome</keyword>
<keyword evidence="3" id="KW-0677">Repeat</keyword>
<keyword evidence="4" id="KW-1015">Disulfide bond</keyword>
<evidence type="ECO:0000256" key="6">
    <source>
        <dbReference type="SAM" id="MobiDB-lite"/>
    </source>
</evidence>
<keyword evidence="2" id="KW-0732">Signal</keyword>
<dbReference type="Gene3D" id="2.170.140.10">
    <property type="entry name" value="Chitin binding domain"/>
    <property type="match status" value="2"/>
</dbReference>
<feature type="domain" description="Chitin-binding type-2" evidence="7">
    <location>
        <begin position="1"/>
        <end position="26"/>
    </location>
</feature>
<feature type="compositionally biased region" description="Basic residues" evidence="6">
    <location>
        <begin position="70"/>
        <end position="105"/>
    </location>
</feature>
<evidence type="ECO:0000256" key="3">
    <source>
        <dbReference type="ARBA" id="ARBA00022737"/>
    </source>
</evidence>
<comment type="caution">
    <text evidence="8">The sequence shown here is derived from an EMBL/GenBank/DDBJ whole genome shotgun (WGS) entry which is preliminary data.</text>
</comment>
<dbReference type="PANTHER" id="PTHR23301:SF0">
    <property type="entry name" value="CHITIN-BINDING TYPE-2 DOMAIN-CONTAINING PROTEIN-RELATED"/>
    <property type="match status" value="1"/>
</dbReference>
<evidence type="ECO:0000256" key="2">
    <source>
        <dbReference type="ARBA" id="ARBA00022729"/>
    </source>
</evidence>
<keyword evidence="1" id="KW-0147">Chitin-binding</keyword>
<dbReference type="InterPro" id="IPR051940">
    <property type="entry name" value="Chitin_bind-dev_reg"/>
</dbReference>
<evidence type="ECO:0000256" key="1">
    <source>
        <dbReference type="ARBA" id="ARBA00022669"/>
    </source>
</evidence>
<dbReference type="InterPro" id="IPR002557">
    <property type="entry name" value="Chitin-bd_dom"/>
</dbReference>
<feature type="domain" description="Chitin-binding type-2" evidence="7">
    <location>
        <begin position="127"/>
        <end position="183"/>
    </location>
</feature>
<dbReference type="Pfam" id="PF01607">
    <property type="entry name" value="CBM_14"/>
    <property type="match status" value="1"/>
</dbReference>
<evidence type="ECO:0000313" key="8">
    <source>
        <dbReference type="EMBL" id="KAJ8961020.1"/>
    </source>
</evidence>
<gene>
    <name evidence="8" type="ORF">NQ317_003949</name>
</gene>
<protein>
    <recommendedName>
        <fullName evidence="7">Chitin-binding type-2 domain-containing protein</fullName>
    </recommendedName>
</protein>
<dbReference type="PANTHER" id="PTHR23301">
    <property type="entry name" value="CHITIN BINDING PERITROPHIN-A"/>
    <property type="match status" value="1"/>
</dbReference>
<evidence type="ECO:0000256" key="5">
    <source>
        <dbReference type="ARBA" id="ARBA00023180"/>
    </source>
</evidence>
<dbReference type="InterPro" id="IPR036508">
    <property type="entry name" value="Chitin-bd_dom_sf"/>
</dbReference>
<reference evidence="8" key="1">
    <citation type="journal article" date="2023" name="Insect Mol. Biol.">
        <title>Genome sequencing provides insights into the evolution of gene families encoding plant cell wall-degrading enzymes in longhorned beetles.</title>
        <authorList>
            <person name="Shin N.R."/>
            <person name="Okamura Y."/>
            <person name="Kirsch R."/>
            <person name="Pauchet Y."/>
        </authorList>
    </citation>
    <scope>NUCLEOTIDE SEQUENCE</scope>
    <source>
        <strain evidence="8">MMC_N1</strain>
    </source>
</reference>
<name>A0ABQ9IRM9_9CUCU</name>
<keyword evidence="5" id="KW-0325">Glycoprotein</keyword>
<evidence type="ECO:0000256" key="4">
    <source>
        <dbReference type="ARBA" id="ARBA00023157"/>
    </source>
</evidence>
<dbReference type="Proteomes" id="UP001162164">
    <property type="component" value="Unassembled WGS sequence"/>
</dbReference>
<organism evidence="8 9">
    <name type="scientific">Molorchus minor</name>
    <dbReference type="NCBI Taxonomy" id="1323400"/>
    <lineage>
        <taxon>Eukaryota</taxon>
        <taxon>Metazoa</taxon>
        <taxon>Ecdysozoa</taxon>
        <taxon>Arthropoda</taxon>
        <taxon>Hexapoda</taxon>
        <taxon>Insecta</taxon>
        <taxon>Pterygota</taxon>
        <taxon>Neoptera</taxon>
        <taxon>Endopterygota</taxon>
        <taxon>Coleoptera</taxon>
        <taxon>Polyphaga</taxon>
        <taxon>Cucujiformia</taxon>
        <taxon>Chrysomeloidea</taxon>
        <taxon>Cerambycidae</taxon>
        <taxon>Lamiinae</taxon>
        <taxon>Monochamini</taxon>
        <taxon>Molorchus</taxon>
    </lineage>
</organism>
<dbReference type="SUPFAM" id="SSF57625">
    <property type="entry name" value="Invertebrate chitin-binding proteins"/>
    <property type="match status" value="2"/>
</dbReference>